<feature type="chain" id="PRO_5028861503" description="Thiamine pyrimidine synthase" evidence="12">
    <location>
        <begin position="32"/>
        <end position="338"/>
    </location>
</feature>
<dbReference type="Proteomes" id="UP000494108">
    <property type="component" value="Unassembled WGS sequence"/>
</dbReference>
<evidence type="ECO:0000256" key="5">
    <source>
        <dbReference type="ARBA" id="ARBA00022679"/>
    </source>
</evidence>
<keyword evidence="15" id="KW-1185">Reference proteome</keyword>
<gene>
    <name evidence="14" type="primary">ribY</name>
    <name evidence="14" type="ORF">LMG3431_04982</name>
</gene>
<keyword evidence="6" id="KW-0479">Metal-binding</keyword>
<dbReference type="AlphaFoldDB" id="A0A6S6ZVF5"/>
<evidence type="ECO:0000256" key="3">
    <source>
        <dbReference type="ARBA" id="ARBA00009406"/>
    </source>
</evidence>
<comment type="similarity">
    <text evidence="3">Belongs to the NMT1/THI5 family.</text>
</comment>
<evidence type="ECO:0000256" key="1">
    <source>
        <dbReference type="ARBA" id="ARBA00003469"/>
    </source>
</evidence>
<accession>A0A6S6ZVF5</accession>
<evidence type="ECO:0000256" key="4">
    <source>
        <dbReference type="ARBA" id="ARBA00011738"/>
    </source>
</evidence>
<evidence type="ECO:0000256" key="2">
    <source>
        <dbReference type="ARBA" id="ARBA00004948"/>
    </source>
</evidence>
<sequence>MFPSPIRRQLLAAAASLAAASLAPFAARAQAAVTGKVTLAGWSKPISEITNLLVEPDKGFFKAQGVELVYLPGAGGGDAIRNILSGQADVAFTDPGSFFMALDKGEKLRAIYDIYPQNVFNVVSLKSANITRPADLKGKRIGVYSLASGTRQNLLVMLHQAGLTEADVEIVVTGVLNFAPLLQGQVDATAATDTGLLVGQRRGLGEVNVMQVRDHINVSSDLFVVREAVHQQKQPLLRAFLKAYRDSAAWMIAEPEEAATLAGKRAIDGTDRAINLEVIRLRNAASIAPAAPGAATRPLGTFDLDLLQKAADAYRELGLIQNPIDVAAAVDASLLPGS</sequence>
<evidence type="ECO:0000313" key="14">
    <source>
        <dbReference type="EMBL" id="CAB3693055.1"/>
    </source>
</evidence>
<evidence type="ECO:0000256" key="11">
    <source>
        <dbReference type="ARBA" id="ARBA00048179"/>
    </source>
</evidence>
<evidence type="ECO:0000256" key="12">
    <source>
        <dbReference type="SAM" id="SignalP"/>
    </source>
</evidence>
<feature type="signal peptide" evidence="12">
    <location>
        <begin position="1"/>
        <end position="31"/>
    </location>
</feature>
<dbReference type="GO" id="GO:0016740">
    <property type="term" value="F:transferase activity"/>
    <property type="evidence" value="ECO:0007669"/>
    <property type="project" value="UniProtKB-KW"/>
</dbReference>
<keyword evidence="8" id="KW-0784">Thiamine biosynthesis</keyword>
<comment type="subunit">
    <text evidence="4">Homodimer.</text>
</comment>
<dbReference type="GO" id="GO:0009228">
    <property type="term" value="P:thiamine biosynthetic process"/>
    <property type="evidence" value="ECO:0007669"/>
    <property type="project" value="UniProtKB-KW"/>
</dbReference>
<dbReference type="RefSeq" id="WP_175177247.1">
    <property type="nucleotide sequence ID" value="NZ_CADIJX010000007.1"/>
</dbReference>
<dbReference type="Gene3D" id="3.40.190.10">
    <property type="entry name" value="Periplasmic binding protein-like II"/>
    <property type="match status" value="2"/>
</dbReference>
<organism evidence="14 15">
    <name type="scientific">Achromobacter pestifer</name>
    <dbReference type="NCBI Taxonomy" id="1353889"/>
    <lineage>
        <taxon>Bacteria</taxon>
        <taxon>Pseudomonadati</taxon>
        <taxon>Pseudomonadota</taxon>
        <taxon>Betaproteobacteria</taxon>
        <taxon>Burkholderiales</taxon>
        <taxon>Alcaligenaceae</taxon>
        <taxon>Achromobacter</taxon>
    </lineage>
</organism>
<protein>
    <recommendedName>
        <fullName evidence="10">Thiamine pyrimidine synthase</fullName>
    </recommendedName>
</protein>
<evidence type="ECO:0000256" key="7">
    <source>
        <dbReference type="ARBA" id="ARBA00022898"/>
    </source>
</evidence>
<keyword evidence="12" id="KW-0732">Signal</keyword>
<keyword evidence="5" id="KW-0808">Transferase</keyword>
<comment type="pathway">
    <text evidence="2">Cofactor biosynthesis; thiamine diphosphate biosynthesis.</text>
</comment>
<proteinExistence type="inferred from homology"/>
<dbReference type="EMBL" id="CADIJX010000007">
    <property type="protein sequence ID" value="CAB3693055.1"/>
    <property type="molecule type" value="Genomic_DNA"/>
</dbReference>
<evidence type="ECO:0000313" key="15">
    <source>
        <dbReference type="Proteomes" id="UP000494108"/>
    </source>
</evidence>
<dbReference type="PROSITE" id="PS51318">
    <property type="entry name" value="TAT"/>
    <property type="match status" value="1"/>
</dbReference>
<keyword evidence="9" id="KW-0408">Iron</keyword>
<dbReference type="InterPro" id="IPR006311">
    <property type="entry name" value="TAT_signal"/>
</dbReference>
<reference evidence="14 15" key="1">
    <citation type="submission" date="2020-04" db="EMBL/GenBank/DDBJ databases">
        <authorList>
            <person name="De Canck E."/>
        </authorList>
    </citation>
    <scope>NUCLEOTIDE SEQUENCE [LARGE SCALE GENOMIC DNA]</scope>
    <source>
        <strain evidence="14 15">LMG 3431</strain>
    </source>
</reference>
<dbReference type="InterPro" id="IPR015168">
    <property type="entry name" value="SsuA/THI5"/>
</dbReference>
<dbReference type="Pfam" id="PF09084">
    <property type="entry name" value="NMT1"/>
    <property type="match status" value="1"/>
</dbReference>
<evidence type="ECO:0000256" key="9">
    <source>
        <dbReference type="ARBA" id="ARBA00023004"/>
    </source>
</evidence>
<comment type="catalytic activity">
    <reaction evidence="11">
        <text>N(6)-(pyridoxal phosphate)-L-lysyl-[4-amino-5-hydroxymethyl-2-methylpyrimidine phosphate synthase] + L-histidyl-[4-amino-5-hydroxymethyl-2-methylpyrimidine phosphate synthase] + 2 Fe(3+) + 4 H2O = L-lysyl-[4-amino-5-hydroxymethyl-2-methylpyrimidine phosphate synthase] + (2S)-2-amino-5-hydroxy-4-oxopentanoyl-[4-amino-5-hydroxymethyl-2-methylpyrimidine phosphate synthase] + 4-amino-2-methyl-5-(phosphooxymethyl)pyrimidine + 3-oxopropanoate + 2 Fe(2+) + 2 H(+)</text>
        <dbReference type="Rhea" id="RHEA:65756"/>
        <dbReference type="Rhea" id="RHEA-COMP:16892"/>
        <dbReference type="Rhea" id="RHEA-COMP:16893"/>
        <dbReference type="Rhea" id="RHEA-COMP:16894"/>
        <dbReference type="Rhea" id="RHEA-COMP:16895"/>
        <dbReference type="ChEBI" id="CHEBI:15377"/>
        <dbReference type="ChEBI" id="CHEBI:15378"/>
        <dbReference type="ChEBI" id="CHEBI:29033"/>
        <dbReference type="ChEBI" id="CHEBI:29034"/>
        <dbReference type="ChEBI" id="CHEBI:29969"/>
        <dbReference type="ChEBI" id="CHEBI:29979"/>
        <dbReference type="ChEBI" id="CHEBI:33190"/>
        <dbReference type="ChEBI" id="CHEBI:58354"/>
        <dbReference type="ChEBI" id="CHEBI:143915"/>
        <dbReference type="ChEBI" id="CHEBI:157692"/>
    </reaction>
    <physiologicalReaction direction="left-to-right" evidence="11">
        <dbReference type="Rhea" id="RHEA:65757"/>
    </physiologicalReaction>
</comment>
<feature type="domain" description="SsuA/THI5-like" evidence="13">
    <location>
        <begin position="48"/>
        <end position="258"/>
    </location>
</feature>
<comment type="function">
    <text evidence="1">Responsible for the formation of the pyrimidine heterocycle in the thiamine biosynthesis pathway. Catalyzes the formation of hydroxymethylpyrimidine phosphate (HMP-P) from histidine and pyridoxal phosphate (PLP). The protein uses PLP and the active site histidine to form HMP-P, generating an inactive enzyme. The enzyme can only undergo a single turnover, which suggests it is a suicide enzyme.</text>
</comment>
<dbReference type="PANTHER" id="PTHR31528:SF1">
    <property type="entry name" value="4-AMINO-5-HYDROXYMETHYL-2-METHYLPYRIMIDINE PHOSPHATE SYNTHASE THI11-RELATED"/>
    <property type="match status" value="1"/>
</dbReference>
<evidence type="ECO:0000256" key="10">
    <source>
        <dbReference type="ARBA" id="ARBA00033171"/>
    </source>
</evidence>
<dbReference type="SUPFAM" id="SSF53850">
    <property type="entry name" value="Periplasmic binding protein-like II"/>
    <property type="match status" value="1"/>
</dbReference>
<keyword evidence="7" id="KW-0663">Pyridoxal phosphate</keyword>
<dbReference type="InterPro" id="IPR027939">
    <property type="entry name" value="NMT1/THI5"/>
</dbReference>
<dbReference type="GO" id="GO:0046872">
    <property type="term" value="F:metal ion binding"/>
    <property type="evidence" value="ECO:0007669"/>
    <property type="project" value="UniProtKB-KW"/>
</dbReference>
<name>A0A6S6ZVF5_9BURK</name>
<evidence type="ECO:0000256" key="8">
    <source>
        <dbReference type="ARBA" id="ARBA00022977"/>
    </source>
</evidence>
<dbReference type="PANTHER" id="PTHR31528">
    <property type="entry name" value="4-AMINO-5-HYDROXYMETHYL-2-METHYLPYRIMIDINE PHOSPHATE SYNTHASE THI11-RELATED"/>
    <property type="match status" value="1"/>
</dbReference>
<evidence type="ECO:0000259" key="13">
    <source>
        <dbReference type="Pfam" id="PF09084"/>
    </source>
</evidence>
<evidence type="ECO:0000256" key="6">
    <source>
        <dbReference type="ARBA" id="ARBA00022723"/>
    </source>
</evidence>